<protein>
    <submittedName>
        <fullName evidence="10">Cytochrome P450</fullName>
    </submittedName>
</protein>
<dbReference type="OrthoDB" id="3945418at2759"/>
<evidence type="ECO:0000313" key="10">
    <source>
        <dbReference type="EMBL" id="KAJ5095463.1"/>
    </source>
</evidence>
<dbReference type="GO" id="GO:0004497">
    <property type="term" value="F:monooxygenase activity"/>
    <property type="evidence" value="ECO:0007669"/>
    <property type="project" value="UniProtKB-KW"/>
</dbReference>
<dbReference type="PRINTS" id="PR00463">
    <property type="entry name" value="EP450I"/>
</dbReference>
<keyword evidence="5 9" id="KW-0560">Oxidoreductase</keyword>
<reference evidence="10" key="1">
    <citation type="submission" date="2022-11" db="EMBL/GenBank/DDBJ databases">
        <authorList>
            <person name="Petersen C."/>
        </authorList>
    </citation>
    <scope>NUCLEOTIDE SEQUENCE</scope>
    <source>
        <strain evidence="10">IBT 34128</strain>
    </source>
</reference>
<comment type="caution">
    <text evidence="10">The sequence shown here is derived from an EMBL/GenBank/DDBJ whole genome shotgun (WGS) entry which is preliminary data.</text>
</comment>
<dbReference type="PANTHER" id="PTHR24305">
    <property type="entry name" value="CYTOCHROME P450"/>
    <property type="match status" value="1"/>
</dbReference>
<dbReference type="InterPro" id="IPR050121">
    <property type="entry name" value="Cytochrome_P450_monoxygenase"/>
</dbReference>
<evidence type="ECO:0000256" key="7">
    <source>
        <dbReference type="ARBA" id="ARBA00023033"/>
    </source>
</evidence>
<dbReference type="Pfam" id="PF00067">
    <property type="entry name" value="p450"/>
    <property type="match status" value="1"/>
</dbReference>
<dbReference type="RefSeq" id="XP_056511014.1">
    <property type="nucleotide sequence ID" value="XM_056655401.1"/>
</dbReference>
<evidence type="ECO:0000256" key="6">
    <source>
        <dbReference type="ARBA" id="ARBA00023004"/>
    </source>
</evidence>
<keyword evidence="3 8" id="KW-0349">Heme</keyword>
<dbReference type="InterPro" id="IPR001128">
    <property type="entry name" value="Cyt_P450"/>
</dbReference>
<feature type="non-terminal residue" evidence="10">
    <location>
        <position position="1"/>
    </location>
</feature>
<feature type="binding site" description="axial binding residue" evidence="8">
    <location>
        <position position="446"/>
    </location>
    <ligand>
        <name>heme</name>
        <dbReference type="ChEBI" id="CHEBI:30413"/>
    </ligand>
    <ligandPart>
        <name>Fe</name>
        <dbReference type="ChEBI" id="CHEBI:18248"/>
    </ligandPart>
</feature>
<comment type="cofactor">
    <cofactor evidence="1 8">
        <name>heme</name>
        <dbReference type="ChEBI" id="CHEBI:30413"/>
    </cofactor>
</comment>
<dbReference type="EMBL" id="JAPMSZ010000007">
    <property type="protein sequence ID" value="KAJ5095463.1"/>
    <property type="molecule type" value="Genomic_DNA"/>
</dbReference>
<evidence type="ECO:0000256" key="5">
    <source>
        <dbReference type="ARBA" id="ARBA00023002"/>
    </source>
</evidence>
<dbReference type="PROSITE" id="PS00086">
    <property type="entry name" value="CYTOCHROME_P450"/>
    <property type="match status" value="1"/>
</dbReference>
<keyword evidence="7 9" id="KW-0503">Monooxygenase</keyword>
<dbReference type="AlphaFoldDB" id="A0A9W9F8A5"/>
<dbReference type="SUPFAM" id="SSF48264">
    <property type="entry name" value="Cytochrome P450"/>
    <property type="match status" value="1"/>
</dbReference>
<evidence type="ECO:0000256" key="9">
    <source>
        <dbReference type="RuleBase" id="RU000461"/>
    </source>
</evidence>
<evidence type="ECO:0000256" key="8">
    <source>
        <dbReference type="PIRSR" id="PIRSR602401-1"/>
    </source>
</evidence>
<keyword evidence="4 8" id="KW-0479">Metal-binding</keyword>
<evidence type="ECO:0000256" key="3">
    <source>
        <dbReference type="ARBA" id="ARBA00022617"/>
    </source>
</evidence>
<evidence type="ECO:0000313" key="11">
    <source>
        <dbReference type="Proteomes" id="UP001141434"/>
    </source>
</evidence>
<dbReference type="InterPro" id="IPR002401">
    <property type="entry name" value="Cyt_P450_E_grp-I"/>
</dbReference>
<dbReference type="CDD" id="cd11062">
    <property type="entry name" value="CYP58-like"/>
    <property type="match status" value="1"/>
</dbReference>
<keyword evidence="11" id="KW-1185">Reference proteome</keyword>
<dbReference type="GO" id="GO:0020037">
    <property type="term" value="F:heme binding"/>
    <property type="evidence" value="ECO:0007669"/>
    <property type="project" value="InterPro"/>
</dbReference>
<dbReference type="Gene3D" id="1.10.630.10">
    <property type="entry name" value="Cytochrome P450"/>
    <property type="match status" value="1"/>
</dbReference>
<dbReference type="GO" id="GO:0005506">
    <property type="term" value="F:iron ion binding"/>
    <property type="evidence" value="ECO:0007669"/>
    <property type="project" value="InterPro"/>
</dbReference>
<keyword evidence="6 8" id="KW-0408">Iron</keyword>
<dbReference type="GO" id="GO:0043386">
    <property type="term" value="P:mycotoxin biosynthetic process"/>
    <property type="evidence" value="ECO:0007669"/>
    <property type="project" value="UniProtKB-ARBA"/>
</dbReference>
<proteinExistence type="inferred from homology"/>
<dbReference type="GeneID" id="81394569"/>
<reference evidence="10" key="2">
    <citation type="journal article" date="2023" name="IMA Fungus">
        <title>Comparative genomic study of the Penicillium genus elucidates a diverse pangenome and 15 lateral gene transfer events.</title>
        <authorList>
            <person name="Petersen C."/>
            <person name="Sorensen T."/>
            <person name="Nielsen M.R."/>
            <person name="Sondergaard T.E."/>
            <person name="Sorensen J.L."/>
            <person name="Fitzpatrick D.A."/>
            <person name="Frisvad J.C."/>
            <person name="Nielsen K.L."/>
        </authorList>
    </citation>
    <scope>NUCLEOTIDE SEQUENCE</scope>
    <source>
        <strain evidence="10">IBT 34128</strain>
    </source>
</reference>
<accession>A0A9W9F8A5</accession>
<dbReference type="InterPro" id="IPR017972">
    <property type="entry name" value="Cyt_P450_CS"/>
</dbReference>
<evidence type="ECO:0000256" key="2">
    <source>
        <dbReference type="ARBA" id="ARBA00010617"/>
    </source>
</evidence>
<dbReference type="GO" id="GO:0016705">
    <property type="term" value="F:oxidoreductase activity, acting on paired donors, with incorporation or reduction of molecular oxygen"/>
    <property type="evidence" value="ECO:0007669"/>
    <property type="project" value="InterPro"/>
</dbReference>
<organism evidence="10 11">
    <name type="scientific">Penicillium alfredii</name>
    <dbReference type="NCBI Taxonomy" id="1506179"/>
    <lineage>
        <taxon>Eukaryota</taxon>
        <taxon>Fungi</taxon>
        <taxon>Dikarya</taxon>
        <taxon>Ascomycota</taxon>
        <taxon>Pezizomycotina</taxon>
        <taxon>Eurotiomycetes</taxon>
        <taxon>Eurotiomycetidae</taxon>
        <taxon>Eurotiales</taxon>
        <taxon>Aspergillaceae</taxon>
        <taxon>Penicillium</taxon>
    </lineage>
</organism>
<evidence type="ECO:0000256" key="1">
    <source>
        <dbReference type="ARBA" id="ARBA00001971"/>
    </source>
</evidence>
<evidence type="ECO:0000256" key="4">
    <source>
        <dbReference type="ARBA" id="ARBA00022723"/>
    </source>
</evidence>
<name>A0A9W9F8A5_9EURO</name>
<dbReference type="InterPro" id="IPR036396">
    <property type="entry name" value="Cyt_P450_sf"/>
</dbReference>
<dbReference type="Proteomes" id="UP001141434">
    <property type="component" value="Unassembled WGS sequence"/>
</dbReference>
<gene>
    <name evidence="10" type="ORF">NUU61_004819</name>
</gene>
<dbReference type="PANTHER" id="PTHR24305:SF157">
    <property type="entry name" value="N-ACETYLTRYPTOPHAN 6-HYDROXYLASE IVOC-RELATED"/>
    <property type="match status" value="1"/>
</dbReference>
<sequence length="506" mass="56511">LWTVAEAIRRLHFHPLASIPGPRLAALTWWYEFYFDAIQPGQYIFKIQELHKQYGPILRITPDEIHLSDVGYLNTIYAPSMTRRDKYDHPLKALRVPGGVGTTVDHSLHKIRRDALVPFFSKRNVLFLERLITEKVDQLCQLIGKHASTETPVNLSDAFFALSNDVATNFLFAHQGNVLADETKAATLRDNGNRLLQGIHLNKHLPWISDFLESLPHSLSRPMMPPGLMDMLDLFDRVRAELVGIMKAKESGATSEKPIGPTGKESVYDSVLDNPSLPASEKTLLRLEQEGALLVLAGTESPAHTLNTIFYHLIANPTILDKLRTELSTVSSPARWTQLEQLPYLSAVIEEGNRLSFGVTIRTARVVSEPFTYTPSSYATASSSSVGQKSYTIPAGTPMSTSTLSAHTTEIVFPNPFAFDPDRWLGEEGQERRKFQMAFNKGSRKCLGVELASAELCLVVAALVRKFEMSLWETDASDVAFLHDYQVAMPRMDSQGVRVMAKHANH</sequence>
<comment type="similarity">
    <text evidence="2 9">Belongs to the cytochrome P450 family.</text>
</comment>